<keyword evidence="2" id="KW-1133">Transmembrane helix</keyword>
<feature type="transmembrane region" description="Helical" evidence="2">
    <location>
        <begin position="21"/>
        <end position="38"/>
    </location>
</feature>
<keyword evidence="2" id="KW-0472">Membrane</keyword>
<keyword evidence="1" id="KW-0808">Transferase</keyword>
<dbReference type="GO" id="GO:0016780">
    <property type="term" value="F:phosphotransferase activity, for other substituted phosphate groups"/>
    <property type="evidence" value="ECO:0007669"/>
    <property type="project" value="InterPro"/>
</dbReference>
<sequence length="197" mass="22530">MKESDKFNFNNLKTIPNILSVSRLVLIPAMLIPCFLIADETLARKVFLIMFILIGVTDKLDGTLARYLNQTSSLGARLDTMADTVFYPLIAFWLYRFESTVVGEWWVLVYILLGLFFLKMILGKIKFGKMPSFHTIGGKTFAASLFFFMVIALLYPDIAKTLFPVLCTIGYINQLEEMYIFITRDSVNENIKSVFSK</sequence>
<dbReference type="InterPro" id="IPR048254">
    <property type="entry name" value="CDP_ALCOHOL_P_TRANSF_CS"/>
</dbReference>
<dbReference type="GO" id="GO:0016020">
    <property type="term" value="C:membrane"/>
    <property type="evidence" value="ECO:0007669"/>
    <property type="project" value="InterPro"/>
</dbReference>
<reference evidence="3" key="1">
    <citation type="submission" date="2018-05" db="EMBL/GenBank/DDBJ databases">
        <authorList>
            <person name="Lanie J.A."/>
            <person name="Ng W.-L."/>
            <person name="Kazmierczak K.M."/>
            <person name="Andrzejewski T.M."/>
            <person name="Davidsen T.M."/>
            <person name="Wayne K.J."/>
            <person name="Tettelin H."/>
            <person name="Glass J.I."/>
            <person name="Rusch D."/>
            <person name="Podicherti R."/>
            <person name="Tsui H.-C.T."/>
            <person name="Winkler M.E."/>
        </authorList>
    </citation>
    <scope>NUCLEOTIDE SEQUENCE</scope>
</reference>
<dbReference type="AlphaFoldDB" id="A0A382R8B7"/>
<dbReference type="EMBL" id="UINC01119546">
    <property type="protein sequence ID" value="SVC93442.1"/>
    <property type="molecule type" value="Genomic_DNA"/>
</dbReference>
<feature type="transmembrane region" description="Helical" evidence="2">
    <location>
        <begin position="105"/>
        <end position="122"/>
    </location>
</feature>
<organism evidence="3">
    <name type="scientific">marine metagenome</name>
    <dbReference type="NCBI Taxonomy" id="408172"/>
    <lineage>
        <taxon>unclassified sequences</taxon>
        <taxon>metagenomes</taxon>
        <taxon>ecological metagenomes</taxon>
    </lineage>
</organism>
<feature type="transmembrane region" description="Helical" evidence="2">
    <location>
        <begin position="134"/>
        <end position="155"/>
    </location>
</feature>
<evidence type="ECO:0000313" key="3">
    <source>
        <dbReference type="EMBL" id="SVC93442.1"/>
    </source>
</evidence>
<proteinExistence type="predicted"/>
<protein>
    <recommendedName>
        <fullName evidence="4">CDP-alcohol phosphatidyltransferase C-terminal domain-containing protein</fullName>
    </recommendedName>
</protein>
<dbReference type="Gene3D" id="1.20.120.1760">
    <property type="match status" value="1"/>
</dbReference>
<dbReference type="GO" id="GO:0008654">
    <property type="term" value="P:phospholipid biosynthetic process"/>
    <property type="evidence" value="ECO:0007669"/>
    <property type="project" value="InterPro"/>
</dbReference>
<name>A0A382R8B7_9ZZZZ</name>
<gene>
    <name evidence="3" type="ORF">METZ01_LOCUS346296</name>
</gene>
<dbReference type="Pfam" id="PF01066">
    <property type="entry name" value="CDP-OH_P_transf"/>
    <property type="match status" value="1"/>
</dbReference>
<keyword evidence="2" id="KW-0812">Transmembrane</keyword>
<dbReference type="InterPro" id="IPR000462">
    <property type="entry name" value="CDP-OH_P_trans"/>
</dbReference>
<dbReference type="InterPro" id="IPR043130">
    <property type="entry name" value="CDP-OH_PTrfase_TM_dom"/>
</dbReference>
<evidence type="ECO:0000256" key="2">
    <source>
        <dbReference type="SAM" id="Phobius"/>
    </source>
</evidence>
<evidence type="ECO:0008006" key="4">
    <source>
        <dbReference type="Google" id="ProtNLM"/>
    </source>
</evidence>
<dbReference type="PROSITE" id="PS00379">
    <property type="entry name" value="CDP_ALCOHOL_P_TRANSF"/>
    <property type="match status" value="1"/>
</dbReference>
<evidence type="ECO:0000256" key="1">
    <source>
        <dbReference type="ARBA" id="ARBA00022679"/>
    </source>
</evidence>
<accession>A0A382R8B7</accession>